<evidence type="ECO:0000256" key="1">
    <source>
        <dbReference type="ARBA" id="ARBA00004752"/>
    </source>
</evidence>
<dbReference type="GO" id="GO:0008360">
    <property type="term" value="P:regulation of cell shape"/>
    <property type="evidence" value="ECO:0007669"/>
    <property type="project" value="UniProtKB-UniRule"/>
</dbReference>
<dbReference type="InterPro" id="IPR050979">
    <property type="entry name" value="LD-transpeptidase"/>
</dbReference>
<keyword evidence="6 9" id="KW-0133">Cell shape</keyword>
<dbReference type="EMBL" id="QYBB01000037">
    <property type="protein sequence ID" value="RYC29897.1"/>
    <property type="molecule type" value="Genomic_DNA"/>
</dbReference>
<dbReference type="PANTHER" id="PTHR30582">
    <property type="entry name" value="L,D-TRANSPEPTIDASE"/>
    <property type="match status" value="1"/>
</dbReference>
<reference evidence="12 13" key="1">
    <citation type="submission" date="2018-12" db="EMBL/GenBank/DDBJ databases">
        <authorList>
            <person name="Grouzdev D.S."/>
            <person name="Krutkina M.S."/>
        </authorList>
    </citation>
    <scope>NUCLEOTIDE SEQUENCE [LARGE SCALE GENOMIC DNA]</scope>
    <source>
        <strain evidence="12 13">RmlP026</strain>
    </source>
</reference>
<evidence type="ECO:0000256" key="7">
    <source>
        <dbReference type="ARBA" id="ARBA00022984"/>
    </source>
</evidence>
<dbReference type="Gene3D" id="2.40.440.10">
    <property type="entry name" value="L,D-transpeptidase catalytic domain-like"/>
    <property type="match status" value="1"/>
</dbReference>
<keyword evidence="13" id="KW-1185">Reference proteome</keyword>
<dbReference type="RefSeq" id="WP_129228988.1">
    <property type="nucleotide sequence ID" value="NZ_QYBB01000037.1"/>
</dbReference>
<evidence type="ECO:0000256" key="5">
    <source>
        <dbReference type="ARBA" id="ARBA00022801"/>
    </source>
</evidence>
<dbReference type="OrthoDB" id="9813664at2"/>
<keyword evidence="3" id="KW-0328">Glycosyltransferase</keyword>
<comment type="pathway">
    <text evidence="1 9">Cell wall biogenesis; peptidoglycan biosynthesis.</text>
</comment>
<feature type="domain" description="L,D-TPase catalytic" evidence="11">
    <location>
        <begin position="59"/>
        <end position="189"/>
    </location>
</feature>
<keyword evidence="5" id="KW-0378">Hydrolase</keyword>
<dbReference type="GO" id="GO:0071972">
    <property type="term" value="F:peptidoglycan L,D-transpeptidase activity"/>
    <property type="evidence" value="ECO:0007669"/>
    <property type="project" value="TreeGrafter"/>
</dbReference>
<evidence type="ECO:0000313" key="13">
    <source>
        <dbReference type="Proteomes" id="UP000290759"/>
    </source>
</evidence>
<evidence type="ECO:0000256" key="6">
    <source>
        <dbReference type="ARBA" id="ARBA00022960"/>
    </source>
</evidence>
<feature type="active site" description="Proton donor/acceptor" evidence="9">
    <location>
        <position position="149"/>
    </location>
</feature>
<sequence length="190" mass="20157">MEFTHRAGFDSRPTGRRGPVVIHILLASCIVVAAALVLCTAVAPARAAVPAGPTGYAPGTIVVSQAQRRLFLIGEDGGAISYPVAVGRFGKQWRGTAVVDGKYRNPAWAPPAEVKRAEPWLPDYIPGGSSRNPMGMRALTLSGGEYAIHGTNRPDSIGTAASFGCIRMFNRDIVDLYERVDVGTPVVVMP</sequence>
<feature type="active site" description="Nucleophile" evidence="9">
    <location>
        <position position="165"/>
    </location>
</feature>
<dbReference type="AlphaFoldDB" id="A0A4Q2U4Q2"/>
<dbReference type="InterPro" id="IPR005490">
    <property type="entry name" value="LD_TPept_cat_dom"/>
</dbReference>
<dbReference type="GO" id="GO:0018104">
    <property type="term" value="P:peptidoglycan-protein cross-linking"/>
    <property type="evidence" value="ECO:0007669"/>
    <property type="project" value="TreeGrafter"/>
</dbReference>
<dbReference type="PROSITE" id="PS51257">
    <property type="entry name" value="PROKAR_LIPOPROTEIN"/>
    <property type="match status" value="1"/>
</dbReference>
<dbReference type="UniPathway" id="UPA00219"/>
<name>A0A4Q2U4Q2_9HYPH</name>
<dbReference type="GO" id="GO:0016757">
    <property type="term" value="F:glycosyltransferase activity"/>
    <property type="evidence" value="ECO:0007669"/>
    <property type="project" value="UniProtKB-KW"/>
</dbReference>
<keyword evidence="10" id="KW-0472">Membrane</keyword>
<dbReference type="Proteomes" id="UP000290759">
    <property type="component" value="Unassembled WGS sequence"/>
</dbReference>
<reference evidence="12 13" key="2">
    <citation type="submission" date="2019-02" db="EMBL/GenBank/DDBJ databases">
        <title>'Lichenibacterium ramalinii' gen. nov. sp. nov., 'Lichenibacterium minor' gen. nov. sp. nov.</title>
        <authorList>
            <person name="Pankratov T."/>
        </authorList>
    </citation>
    <scope>NUCLEOTIDE SEQUENCE [LARGE SCALE GENOMIC DNA]</scope>
    <source>
        <strain evidence="12 13">RmlP026</strain>
    </source>
</reference>
<dbReference type="CDD" id="cd16913">
    <property type="entry name" value="YkuD_like"/>
    <property type="match status" value="1"/>
</dbReference>
<protein>
    <submittedName>
        <fullName evidence="12">L,D-transpeptidase</fullName>
    </submittedName>
</protein>
<dbReference type="PANTHER" id="PTHR30582:SF24">
    <property type="entry name" value="L,D-TRANSPEPTIDASE ERFK_SRFK-RELATED"/>
    <property type="match status" value="1"/>
</dbReference>
<evidence type="ECO:0000256" key="8">
    <source>
        <dbReference type="ARBA" id="ARBA00023316"/>
    </source>
</evidence>
<dbReference type="GO" id="GO:0005576">
    <property type="term" value="C:extracellular region"/>
    <property type="evidence" value="ECO:0007669"/>
    <property type="project" value="TreeGrafter"/>
</dbReference>
<evidence type="ECO:0000313" key="12">
    <source>
        <dbReference type="EMBL" id="RYC29897.1"/>
    </source>
</evidence>
<evidence type="ECO:0000256" key="2">
    <source>
        <dbReference type="ARBA" id="ARBA00005992"/>
    </source>
</evidence>
<dbReference type="Pfam" id="PF03734">
    <property type="entry name" value="YkuD"/>
    <property type="match status" value="1"/>
</dbReference>
<evidence type="ECO:0000256" key="4">
    <source>
        <dbReference type="ARBA" id="ARBA00022679"/>
    </source>
</evidence>
<evidence type="ECO:0000256" key="3">
    <source>
        <dbReference type="ARBA" id="ARBA00022676"/>
    </source>
</evidence>
<organism evidence="12 13">
    <name type="scientific">Lichenibacterium minor</name>
    <dbReference type="NCBI Taxonomy" id="2316528"/>
    <lineage>
        <taxon>Bacteria</taxon>
        <taxon>Pseudomonadati</taxon>
        <taxon>Pseudomonadota</taxon>
        <taxon>Alphaproteobacteria</taxon>
        <taxon>Hyphomicrobiales</taxon>
        <taxon>Lichenihabitantaceae</taxon>
        <taxon>Lichenibacterium</taxon>
    </lineage>
</organism>
<comment type="caution">
    <text evidence="12">The sequence shown here is derived from an EMBL/GenBank/DDBJ whole genome shotgun (WGS) entry which is preliminary data.</text>
</comment>
<keyword evidence="7 9" id="KW-0573">Peptidoglycan synthesis</keyword>
<dbReference type="SUPFAM" id="SSF141523">
    <property type="entry name" value="L,D-transpeptidase catalytic domain-like"/>
    <property type="match status" value="1"/>
</dbReference>
<evidence type="ECO:0000256" key="9">
    <source>
        <dbReference type="PROSITE-ProRule" id="PRU01373"/>
    </source>
</evidence>
<dbReference type="InterPro" id="IPR038063">
    <property type="entry name" value="Transpep_catalytic_dom"/>
</dbReference>
<dbReference type="PROSITE" id="PS52029">
    <property type="entry name" value="LD_TPASE"/>
    <property type="match status" value="1"/>
</dbReference>
<dbReference type="FunFam" id="2.40.440.10:FF:000002">
    <property type="entry name" value="L,D-transpeptidase ErfK/SrfK"/>
    <property type="match status" value="1"/>
</dbReference>
<proteinExistence type="inferred from homology"/>
<feature type="transmembrane region" description="Helical" evidence="10">
    <location>
        <begin position="20"/>
        <end position="43"/>
    </location>
</feature>
<evidence type="ECO:0000259" key="11">
    <source>
        <dbReference type="PROSITE" id="PS52029"/>
    </source>
</evidence>
<comment type="similarity">
    <text evidence="2">Belongs to the YkuD family.</text>
</comment>
<keyword evidence="10" id="KW-0812">Transmembrane</keyword>
<accession>A0A4Q2U4Q2</accession>
<gene>
    <name evidence="12" type="ORF">D3273_21730</name>
</gene>
<dbReference type="GO" id="GO:0071555">
    <property type="term" value="P:cell wall organization"/>
    <property type="evidence" value="ECO:0007669"/>
    <property type="project" value="UniProtKB-UniRule"/>
</dbReference>
<keyword evidence="10" id="KW-1133">Transmembrane helix</keyword>
<keyword evidence="8 9" id="KW-0961">Cell wall biogenesis/degradation</keyword>
<keyword evidence="4" id="KW-0808">Transferase</keyword>
<evidence type="ECO:0000256" key="10">
    <source>
        <dbReference type="SAM" id="Phobius"/>
    </source>
</evidence>